<dbReference type="Pfam" id="PF06565">
    <property type="entry name" value="DM10_dom"/>
    <property type="match status" value="3"/>
</dbReference>
<dbReference type="GO" id="GO:0043014">
    <property type="term" value="F:alpha-tubulin binding"/>
    <property type="evidence" value="ECO:0007669"/>
    <property type="project" value="TreeGrafter"/>
</dbReference>
<dbReference type="EMBL" id="JAPXFL010000004">
    <property type="protein sequence ID" value="KAK9507451.1"/>
    <property type="molecule type" value="Genomic_DNA"/>
</dbReference>
<keyword evidence="5" id="KW-0966">Cell projection</keyword>
<dbReference type="Proteomes" id="UP001461498">
    <property type="component" value="Unassembled WGS sequence"/>
</dbReference>
<feature type="domain" description="DM10" evidence="6">
    <location>
        <begin position="407"/>
        <end position="511"/>
    </location>
</feature>
<dbReference type="PANTHER" id="PTHR12086:SF9">
    <property type="entry name" value="EF-HAND DOMAIN-CONTAINING PROTEIN 1"/>
    <property type="match status" value="1"/>
</dbReference>
<comment type="caution">
    <text evidence="7">The sequence shown here is derived from an EMBL/GenBank/DDBJ whole genome shotgun (WGS) entry which is preliminary data.</text>
</comment>
<dbReference type="SMART" id="SM00676">
    <property type="entry name" value="DM10"/>
    <property type="match status" value="3"/>
</dbReference>
<evidence type="ECO:0000256" key="4">
    <source>
        <dbReference type="ARBA" id="ARBA00023212"/>
    </source>
</evidence>
<keyword evidence="3" id="KW-0677">Repeat</keyword>
<dbReference type="InterPro" id="IPR040193">
    <property type="entry name" value="EFHC1/EFHC2/EFHB"/>
</dbReference>
<name>A0AAW1D9L8_9HEMI</name>
<proteinExistence type="predicted"/>
<reference evidence="7 8" key="1">
    <citation type="submission" date="2022-12" db="EMBL/GenBank/DDBJ databases">
        <title>Chromosome-level genome assembly of true bugs.</title>
        <authorList>
            <person name="Ma L."/>
            <person name="Li H."/>
        </authorList>
    </citation>
    <scope>NUCLEOTIDE SEQUENCE [LARGE SCALE GENOMIC DNA]</scope>
    <source>
        <strain evidence="7">Lab_2022b</strain>
    </source>
</reference>
<keyword evidence="4" id="KW-0206">Cytoskeleton</keyword>
<gene>
    <name evidence="7" type="ORF">O3M35_007304</name>
</gene>
<dbReference type="GO" id="GO:0060285">
    <property type="term" value="P:cilium-dependent cell motility"/>
    <property type="evidence" value="ECO:0007669"/>
    <property type="project" value="TreeGrafter"/>
</dbReference>
<organism evidence="7 8">
    <name type="scientific">Rhynocoris fuscipes</name>
    <dbReference type="NCBI Taxonomy" id="488301"/>
    <lineage>
        <taxon>Eukaryota</taxon>
        <taxon>Metazoa</taxon>
        <taxon>Ecdysozoa</taxon>
        <taxon>Arthropoda</taxon>
        <taxon>Hexapoda</taxon>
        <taxon>Insecta</taxon>
        <taxon>Pterygota</taxon>
        <taxon>Neoptera</taxon>
        <taxon>Paraneoptera</taxon>
        <taxon>Hemiptera</taxon>
        <taxon>Heteroptera</taxon>
        <taxon>Panheteroptera</taxon>
        <taxon>Cimicomorpha</taxon>
        <taxon>Reduviidae</taxon>
        <taxon>Harpactorinae</taxon>
        <taxon>Harpactorini</taxon>
        <taxon>Rhynocoris</taxon>
    </lineage>
</organism>
<accession>A0AAW1D9L8</accession>
<feature type="domain" description="DM10" evidence="6">
    <location>
        <begin position="231"/>
        <end position="350"/>
    </location>
</feature>
<sequence length="593" mass="68532">MEELPKLPGNSFPDLRRVNFKVPHTFDWYNGYPVMRDVCTGIGSQPLDIDSIAYAYDPESVSFDPSMIYGRTKSFIPPVFKPHFVLYDKKCLFFKGVYTQIVEKELRIRKVQLVYFLEDDTLTVSEPETLNAGYIQGKLVKRGRYPRDASGQLLHWKDLNVGLDLLLNGMNIHLYECDKFTREYLKSQGLEVNPNETCPPDPYTEKRRSMVQPKTHITSDVDAMKKMLMFEGKVLRFTALYDDLGREWEAKTKYNINYFLQDDTVEIIEIRGRNSGSEGRPKILKRTRVPQYFQAVKDTLPAYMEMTEDDVPVYLGPPDFVIGKTVNIFNRRYLIIDCDNFTRKYYETYYKILQPDPIKVEKKEEKLLSQPLPTYTGIGSPEDSIQSWYNIIPKAPKKDEVRLLVNMNKKLRYTAVLDWVHPEDEGREFIIGYRLSDGFIQIDELKKENSGHKGGGFLKPMLVQKPGTDRNNPEYLTPNDFVLGEVVPIFGHRFKITGVDLAVYRYMVANPEKFSEEAIADVRRHLVREGLLTEDIKDVAEYRRREEIAQPNIQDEGDTIEGFSALDVPIEKHPSEKAVCHVKQAGEAVVPLL</sequence>
<evidence type="ECO:0000256" key="5">
    <source>
        <dbReference type="ARBA" id="ARBA00023273"/>
    </source>
</evidence>
<dbReference type="FunFam" id="2.30.29.170:FF:000004">
    <property type="entry name" value="EF-hand domain containing 2"/>
    <property type="match status" value="1"/>
</dbReference>
<dbReference type="AlphaFoldDB" id="A0AAW1D9L8"/>
<dbReference type="GO" id="GO:0072686">
    <property type="term" value="C:mitotic spindle"/>
    <property type="evidence" value="ECO:0007669"/>
    <property type="project" value="TreeGrafter"/>
</dbReference>
<evidence type="ECO:0000256" key="3">
    <source>
        <dbReference type="ARBA" id="ARBA00022737"/>
    </source>
</evidence>
<dbReference type="GO" id="GO:0007052">
    <property type="term" value="P:mitotic spindle organization"/>
    <property type="evidence" value="ECO:0007669"/>
    <property type="project" value="TreeGrafter"/>
</dbReference>
<dbReference type="Gene3D" id="2.30.29.170">
    <property type="match status" value="3"/>
</dbReference>
<feature type="domain" description="DM10" evidence="6">
    <location>
        <begin position="88"/>
        <end position="189"/>
    </location>
</feature>
<keyword evidence="2" id="KW-0963">Cytoplasm</keyword>
<dbReference type="GO" id="GO:0005930">
    <property type="term" value="C:axoneme"/>
    <property type="evidence" value="ECO:0007669"/>
    <property type="project" value="UniProtKB-SubCell"/>
</dbReference>
<protein>
    <recommendedName>
        <fullName evidence="6">DM10 domain-containing protein</fullName>
    </recommendedName>
</protein>
<evidence type="ECO:0000259" key="6">
    <source>
        <dbReference type="PROSITE" id="PS51336"/>
    </source>
</evidence>
<dbReference type="InterPro" id="IPR006602">
    <property type="entry name" value="DM10_dom"/>
</dbReference>
<evidence type="ECO:0000313" key="7">
    <source>
        <dbReference type="EMBL" id="KAK9507451.1"/>
    </source>
</evidence>
<keyword evidence="8" id="KW-1185">Reference proteome</keyword>
<dbReference type="PROSITE" id="PS51336">
    <property type="entry name" value="DM10"/>
    <property type="match status" value="3"/>
</dbReference>
<evidence type="ECO:0000313" key="8">
    <source>
        <dbReference type="Proteomes" id="UP001461498"/>
    </source>
</evidence>
<dbReference type="GO" id="GO:0000281">
    <property type="term" value="P:mitotic cytokinesis"/>
    <property type="evidence" value="ECO:0007669"/>
    <property type="project" value="TreeGrafter"/>
</dbReference>
<evidence type="ECO:0000256" key="2">
    <source>
        <dbReference type="ARBA" id="ARBA00022490"/>
    </source>
</evidence>
<comment type="subcellular location">
    <subcellularLocation>
        <location evidence="1">Cytoplasm</location>
        <location evidence="1">Cytoskeleton</location>
        <location evidence="1">Cilium axoneme</location>
    </subcellularLocation>
</comment>
<dbReference type="PANTHER" id="PTHR12086">
    <property type="entry name" value="EF-HAND DOMAIN C-TERMINAL CONTAINING PROTEIN"/>
    <property type="match status" value="1"/>
</dbReference>
<evidence type="ECO:0000256" key="1">
    <source>
        <dbReference type="ARBA" id="ARBA00004430"/>
    </source>
</evidence>